<dbReference type="Pfam" id="PF23559">
    <property type="entry name" value="WHD_DRP"/>
    <property type="match status" value="1"/>
</dbReference>
<dbReference type="EMBL" id="BPVZ01002857">
    <property type="protein sequence ID" value="GKV54038.1"/>
    <property type="molecule type" value="Genomic_DNA"/>
</dbReference>
<keyword evidence="1" id="KW-0677">Repeat</keyword>
<dbReference type="Proteomes" id="UP001054252">
    <property type="component" value="Unassembled WGS sequence"/>
</dbReference>
<organism evidence="4 5">
    <name type="scientific">Rubroshorea leprosula</name>
    <dbReference type="NCBI Taxonomy" id="152421"/>
    <lineage>
        <taxon>Eukaryota</taxon>
        <taxon>Viridiplantae</taxon>
        <taxon>Streptophyta</taxon>
        <taxon>Embryophyta</taxon>
        <taxon>Tracheophyta</taxon>
        <taxon>Spermatophyta</taxon>
        <taxon>Magnoliopsida</taxon>
        <taxon>eudicotyledons</taxon>
        <taxon>Gunneridae</taxon>
        <taxon>Pentapetalae</taxon>
        <taxon>rosids</taxon>
        <taxon>malvids</taxon>
        <taxon>Malvales</taxon>
        <taxon>Dipterocarpaceae</taxon>
        <taxon>Rubroshorea</taxon>
    </lineage>
</organism>
<dbReference type="PANTHER" id="PTHR23155">
    <property type="entry name" value="DISEASE RESISTANCE PROTEIN RP"/>
    <property type="match status" value="1"/>
</dbReference>
<dbReference type="FunFam" id="1.10.10.10:FF:000322">
    <property type="entry name" value="Probable disease resistance protein At1g63360"/>
    <property type="match status" value="1"/>
</dbReference>
<dbReference type="PANTHER" id="PTHR23155:SF1205">
    <property type="entry name" value="DISEASE RESISTANCE PROTEIN RPM1"/>
    <property type="match status" value="1"/>
</dbReference>
<proteinExistence type="predicted"/>
<dbReference type="InterPro" id="IPR044974">
    <property type="entry name" value="Disease_R_plants"/>
</dbReference>
<evidence type="ECO:0000313" key="5">
    <source>
        <dbReference type="Proteomes" id="UP001054252"/>
    </source>
</evidence>
<dbReference type="InterPro" id="IPR032675">
    <property type="entry name" value="LRR_dom_sf"/>
</dbReference>
<dbReference type="AlphaFoldDB" id="A0AAV5MYW3"/>
<gene>
    <name evidence="4" type="ORF">SLEP1_g60548</name>
</gene>
<comment type="caution">
    <text evidence="4">The sequence shown here is derived from an EMBL/GenBank/DDBJ whole genome shotgun (WGS) entry which is preliminary data.</text>
</comment>
<keyword evidence="2" id="KW-0611">Plant defense</keyword>
<evidence type="ECO:0000313" key="4">
    <source>
        <dbReference type="EMBL" id="GKV54038.1"/>
    </source>
</evidence>
<name>A0AAV5MYW3_9ROSI</name>
<feature type="non-terminal residue" evidence="4">
    <location>
        <position position="1"/>
    </location>
</feature>
<dbReference type="SUPFAM" id="SSF52058">
    <property type="entry name" value="L domain-like"/>
    <property type="match status" value="1"/>
</dbReference>
<dbReference type="InterPro" id="IPR036388">
    <property type="entry name" value="WH-like_DNA-bd_sf"/>
</dbReference>
<evidence type="ECO:0000256" key="2">
    <source>
        <dbReference type="ARBA" id="ARBA00022821"/>
    </source>
</evidence>
<dbReference type="Gene3D" id="1.10.10.10">
    <property type="entry name" value="Winged helix-like DNA-binding domain superfamily/Winged helix DNA-binding domain"/>
    <property type="match status" value="1"/>
</dbReference>
<protein>
    <recommendedName>
        <fullName evidence="3">Disease resistance protein winged helix domain-containing protein</fullName>
    </recommendedName>
</protein>
<evidence type="ECO:0000259" key="3">
    <source>
        <dbReference type="Pfam" id="PF23559"/>
    </source>
</evidence>
<dbReference type="Gene3D" id="3.80.10.10">
    <property type="entry name" value="Ribonuclease Inhibitor"/>
    <property type="match status" value="1"/>
</dbReference>
<evidence type="ECO:0000256" key="1">
    <source>
        <dbReference type="ARBA" id="ARBA00022737"/>
    </source>
</evidence>
<dbReference type="GO" id="GO:0098542">
    <property type="term" value="P:defense response to other organism"/>
    <property type="evidence" value="ECO:0007669"/>
    <property type="project" value="TreeGrafter"/>
</dbReference>
<accession>A0AAV5MYW3</accession>
<keyword evidence="5" id="KW-1185">Reference proteome</keyword>
<sequence length="233" mass="27074">HLKRCFVYCALFPKDYEFDKKELVLLWMAEGLLQQQSHGKKQMEEEIGHQYFHELLSRSLFQQSSKDESQFVMHDLIHDLVVDIAGEIYCNLEHSTSDGKLEKAHHLSFTPHLYEILERFTMLDKLKHLRTLLPLRALKSVGSLLFLQTLLLCGCYKLAKLPMTIGKLVDLHYLDINDTPSLKEMPSEIDLQNVLDVQDAREANLNKIHGLEELVLEWTTSNNDLDELVLEMQ</sequence>
<dbReference type="InterPro" id="IPR058922">
    <property type="entry name" value="WHD_DRP"/>
</dbReference>
<feature type="non-terminal residue" evidence="4">
    <location>
        <position position="233"/>
    </location>
</feature>
<reference evidence="4 5" key="1">
    <citation type="journal article" date="2021" name="Commun. Biol.">
        <title>The genome of Shorea leprosula (Dipterocarpaceae) highlights the ecological relevance of drought in aseasonal tropical rainforests.</title>
        <authorList>
            <person name="Ng K.K.S."/>
            <person name="Kobayashi M.J."/>
            <person name="Fawcett J.A."/>
            <person name="Hatakeyama M."/>
            <person name="Paape T."/>
            <person name="Ng C.H."/>
            <person name="Ang C.C."/>
            <person name="Tnah L.H."/>
            <person name="Lee C.T."/>
            <person name="Nishiyama T."/>
            <person name="Sese J."/>
            <person name="O'Brien M.J."/>
            <person name="Copetti D."/>
            <person name="Mohd Noor M.I."/>
            <person name="Ong R.C."/>
            <person name="Putra M."/>
            <person name="Sireger I.Z."/>
            <person name="Indrioko S."/>
            <person name="Kosugi Y."/>
            <person name="Izuno A."/>
            <person name="Isagi Y."/>
            <person name="Lee S.L."/>
            <person name="Shimizu K.K."/>
        </authorList>
    </citation>
    <scope>NUCLEOTIDE SEQUENCE [LARGE SCALE GENOMIC DNA]</scope>
    <source>
        <strain evidence="4">214</strain>
    </source>
</reference>
<feature type="domain" description="Disease resistance protein winged helix" evidence="3">
    <location>
        <begin position="11"/>
        <end position="81"/>
    </location>
</feature>